<evidence type="ECO:0000256" key="2">
    <source>
        <dbReference type="SAM" id="Phobius"/>
    </source>
</evidence>
<feature type="transmembrane region" description="Helical" evidence="2">
    <location>
        <begin position="229"/>
        <end position="251"/>
    </location>
</feature>
<keyword evidence="2" id="KW-0472">Membrane</keyword>
<dbReference type="OMA" id="CICKDEA"/>
<dbReference type="AlphaFoldDB" id="A0A8B7ZG66"/>
<feature type="region of interest" description="Disordered" evidence="1">
    <location>
        <begin position="260"/>
        <end position="291"/>
    </location>
</feature>
<dbReference type="KEGG" id="aplc:110986747"/>
<dbReference type="Proteomes" id="UP000694845">
    <property type="component" value="Unplaced"/>
</dbReference>
<feature type="region of interest" description="Disordered" evidence="1">
    <location>
        <begin position="428"/>
        <end position="475"/>
    </location>
</feature>
<dbReference type="GeneID" id="110986747"/>
<organism evidence="3 4">
    <name type="scientific">Acanthaster planci</name>
    <name type="common">Crown-of-thorns starfish</name>
    <dbReference type="NCBI Taxonomy" id="133434"/>
    <lineage>
        <taxon>Eukaryota</taxon>
        <taxon>Metazoa</taxon>
        <taxon>Echinodermata</taxon>
        <taxon>Eleutherozoa</taxon>
        <taxon>Asterozoa</taxon>
        <taxon>Asteroidea</taxon>
        <taxon>Valvatacea</taxon>
        <taxon>Valvatida</taxon>
        <taxon>Acanthasteridae</taxon>
        <taxon>Acanthaster</taxon>
    </lineage>
</organism>
<protein>
    <submittedName>
        <fullName evidence="4">Uncharacterized protein LOC110986747</fullName>
    </submittedName>
</protein>
<gene>
    <name evidence="4" type="primary">LOC110986747</name>
</gene>
<feature type="compositionally biased region" description="Basic and acidic residues" evidence="1">
    <location>
        <begin position="437"/>
        <end position="448"/>
    </location>
</feature>
<name>A0A8B7ZG66_ACAPL</name>
<keyword evidence="3" id="KW-1185">Reference proteome</keyword>
<keyword evidence="2" id="KW-0812">Transmembrane</keyword>
<evidence type="ECO:0000313" key="3">
    <source>
        <dbReference type="Proteomes" id="UP000694845"/>
    </source>
</evidence>
<evidence type="ECO:0000313" key="4">
    <source>
        <dbReference type="RefSeq" id="XP_022104599.1"/>
    </source>
</evidence>
<sequence length="475" mass="52328">MHFTQRGKYSARTAALLHGLLTLVSGGFVICWAQPDPEPLPMELRSTQAVEKLKEVFCMRCEGVDQPPPTLARPVLPLCEQLCRTDDVSHNHQCWDLGTQGNVNCEEENQFSVCAYQDANVCQYEDMRGSCVYHRNRAFCICKDEAGYWLESPMESCVVEPDESGGQDRPVNPELPPPPTTQSAMCPFGADPQNDRLCLPPPLPTGPASSATTPRGGGADARTAINLPALALGCVLSAVLLLVIIGVGVWCHWHRRGPTARHETNNTKVEGSSCTKLDENAPNTTTQLPDSLVPDEVHDYAYVDSHWGQELSNPEKEEPRLEHQMGQEDHYYFKLHKNTEEGSVRYVGHAPKDDSARPSASAEAPSDPQYFILEKEEDLGKEESKESGSAPVAHKDDHNPATLPTKVQPFLNENSGYEVARVATVAKGETESPQYDHLNRVSDKRPREAPISVKDSGAYDSLGGHTNYNHIVPDQ</sequence>
<proteinExistence type="predicted"/>
<feature type="region of interest" description="Disordered" evidence="1">
    <location>
        <begin position="348"/>
        <end position="404"/>
    </location>
</feature>
<reference evidence="4" key="1">
    <citation type="submission" date="2025-08" db="UniProtKB">
        <authorList>
            <consortium name="RefSeq"/>
        </authorList>
    </citation>
    <scope>IDENTIFICATION</scope>
</reference>
<feature type="region of interest" description="Disordered" evidence="1">
    <location>
        <begin position="159"/>
        <end position="218"/>
    </location>
</feature>
<feature type="compositionally biased region" description="Polar residues" evidence="1">
    <location>
        <begin position="266"/>
        <end position="289"/>
    </location>
</feature>
<accession>A0A8B7ZG66</accession>
<dbReference type="RefSeq" id="XP_022104599.1">
    <property type="nucleotide sequence ID" value="XM_022248907.1"/>
</dbReference>
<feature type="compositionally biased region" description="Low complexity" evidence="1">
    <location>
        <begin position="357"/>
        <end position="368"/>
    </location>
</feature>
<keyword evidence="2" id="KW-1133">Transmembrane helix</keyword>
<evidence type="ECO:0000256" key="1">
    <source>
        <dbReference type="SAM" id="MobiDB-lite"/>
    </source>
</evidence>